<dbReference type="EMBL" id="LHPG02000005">
    <property type="protein sequence ID" value="PRW58288.1"/>
    <property type="molecule type" value="Genomic_DNA"/>
</dbReference>
<gene>
    <name evidence="2" type="ORF">C2E21_3157</name>
</gene>
<reference evidence="2 3" key="1">
    <citation type="journal article" date="2018" name="Plant J.">
        <title>Genome sequences of Chlorella sorokiniana UTEX 1602 and Micractinium conductrix SAG 241.80: implications to maltose excretion by a green alga.</title>
        <authorList>
            <person name="Arriola M.B."/>
            <person name="Velmurugan N."/>
            <person name="Zhang Y."/>
            <person name="Plunkett M.H."/>
            <person name="Hondzo H."/>
            <person name="Barney B.M."/>
        </authorList>
    </citation>
    <scope>NUCLEOTIDE SEQUENCE [LARGE SCALE GENOMIC DNA]</scope>
    <source>
        <strain evidence="3">UTEX 1602</strain>
    </source>
</reference>
<feature type="chain" id="PRO_5015126049" evidence="1">
    <location>
        <begin position="23"/>
        <end position="281"/>
    </location>
</feature>
<sequence length="281" mass="28719">MAGARRLLAVAAAACCLAVAAALPAPCTDRCWPNGNTDVANQTGKPNWRIGGVSIGQKKYCNTADLNGIMPSIRDGGCPTDQQIMDAVHNKAVTITIQNITSEDGNQRLVNDLWSSEALTVFACAYDDCALGGNESLAQVSDAVQDVVNSMDWCWLANDNVVTLQVAIEGATTFEGAPVRDAGVAPEDSPIGVSGDAETGATFEVVVAHPDVLAKRGYPQHMLAIIGNSAYPNEVGANQCVLETAPKGSTPGGAAGRTSFAAGLAAVAAAALAGLAAPLLL</sequence>
<dbReference type="Proteomes" id="UP000239899">
    <property type="component" value="Unassembled WGS sequence"/>
</dbReference>
<dbReference type="AlphaFoldDB" id="A0A2P6TW54"/>
<protein>
    <submittedName>
        <fullName evidence="2">Phosphatidylinositide phosphatase SAC2</fullName>
    </submittedName>
</protein>
<dbReference type="OrthoDB" id="10334368at2759"/>
<name>A0A2P6TW54_CHLSO</name>
<proteinExistence type="predicted"/>
<evidence type="ECO:0000313" key="3">
    <source>
        <dbReference type="Proteomes" id="UP000239899"/>
    </source>
</evidence>
<keyword evidence="3" id="KW-1185">Reference proteome</keyword>
<accession>A0A2P6TW54</accession>
<keyword evidence="1" id="KW-0732">Signal</keyword>
<evidence type="ECO:0000256" key="1">
    <source>
        <dbReference type="SAM" id="SignalP"/>
    </source>
</evidence>
<evidence type="ECO:0000313" key="2">
    <source>
        <dbReference type="EMBL" id="PRW58288.1"/>
    </source>
</evidence>
<feature type="signal peptide" evidence="1">
    <location>
        <begin position="1"/>
        <end position="22"/>
    </location>
</feature>
<comment type="caution">
    <text evidence="2">The sequence shown here is derived from an EMBL/GenBank/DDBJ whole genome shotgun (WGS) entry which is preliminary data.</text>
</comment>
<organism evidence="2 3">
    <name type="scientific">Chlorella sorokiniana</name>
    <name type="common">Freshwater green alga</name>
    <dbReference type="NCBI Taxonomy" id="3076"/>
    <lineage>
        <taxon>Eukaryota</taxon>
        <taxon>Viridiplantae</taxon>
        <taxon>Chlorophyta</taxon>
        <taxon>core chlorophytes</taxon>
        <taxon>Trebouxiophyceae</taxon>
        <taxon>Chlorellales</taxon>
        <taxon>Chlorellaceae</taxon>
        <taxon>Chlorella clade</taxon>
        <taxon>Chlorella</taxon>
    </lineage>
</organism>